<evidence type="ECO:0000256" key="3">
    <source>
        <dbReference type="ARBA" id="ARBA00022989"/>
    </source>
</evidence>
<dbReference type="GO" id="GO:0008168">
    <property type="term" value="F:methyltransferase activity"/>
    <property type="evidence" value="ECO:0007669"/>
    <property type="project" value="UniProtKB-KW"/>
</dbReference>
<protein>
    <submittedName>
        <fullName evidence="6">Isoprenylcysteine carboxylmethyltransferase family protein</fullName>
    </submittedName>
</protein>
<sequence>MAKSVGIRHPLIGHGIEPFRHKSFKFKMMKTVEKLLDWPPVWLAGALALAYALRHAGGGPLWARGLGLALVVAGLVLMAQSARQFRAMKTTIVPHRTPSALVTNGVYRFSRNPIYLADAAILLGAILYWYALAALILVPAFMAIIEWRFIRPEEERLRASFDTAFAAWEKRVRRWI</sequence>
<proteinExistence type="predicted"/>
<dbReference type="GO" id="GO:0012505">
    <property type="term" value="C:endomembrane system"/>
    <property type="evidence" value="ECO:0007669"/>
    <property type="project" value="UniProtKB-SubCell"/>
</dbReference>
<comment type="subcellular location">
    <subcellularLocation>
        <location evidence="1">Endomembrane system</location>
        <topology evidence="1">Multi-pass membrane protein</topology>
    </subcellularLocation>
</comment>
<reference evidence="6 7" key="1">
    <citation type="submission" date="2019-05" db="EMBL/GenBank/DDBJ databases">
        <title>Pseudorhodobacter turbinis sp. nov., isolated from the gut of the Korean turban shell.</title>
        <authorList>
            <person name="Jeong Y.-S."/>
            <person name="Kang W.-R."/>
            <person name="Bae J.-W."/>
        </authorList>
    </citation>
    <scope>NUCLEOTIDE SEQUENCE [LARGE SCALE GENOMIC DNA]</scope>
    <source>
        <strain evidence="6 7">S12M18</strain>
    </source>
</reference>
<organism evidence="6 7">
    <name type="scientific">Pseudorhodobacter turbinis</name>
    <dbReference type="NCBI Taxonomy" id="2500533"/>
    <lineage>
        <taxon>Bacteria</taxon>
        <taxon>Pseudomonadati</taxon>
        <taxon>Pseudomonadota</taxon>
        <taxon>Alphaproteobacteria</taxon>
        <taxon>Rhodobacterales</taxon>
        <taxon>Paracoccaceae</taxon>
        <taxon>Pseudorhodobacter</taxon>
    </lineage>
</organism>
<dbReference type="Gene3D" id="1.20.120.1630">
    <property type="match status" value="1"/>
</dbReference>
<keyword evidence="2 5" id="KW-0812">Transmembrane</keyword>
<keyword evidence="6" id="KW-0808">Transferase</keyword>
<dbReference type="Proteomes" id="UP000298631">
    <property type="component" value="Chromosome"/>
</dbReference>
<dbReference type="Pfam" id="PF04191">
    <property type="entry name" value="PEMT"/>
    <property type="match status" value="1"/>
</dbReference>
<accession>A0A4P8EDX4</accession>
<evidence type="ECO:0000313" key="7">
    <source>
        <dbReference type="Proteomes" id="UP000298631"/>
    </source>
</evidence>
<dbReference type="GO" id="GO:0032259">
    <property type="term" value="P:methylation"/>
    <property type="evidence" value="ECO:0007669"/>
    <property type="project" value="UniProtKB-KW"/>
</dbReference>
<dbReference type="AlphaFoldDB" id="A0A4P8EDX4"/>
<evidence type="ECO:0000256" key="5">
    <source>
        <dbReference type="SAM" id="Phobius"/>
    </source>
</evidence>
<evidence type="ECO:0000256" key="4">
    <source>
        <dbReference type="ARBA" id="ARBA00023136"/>
    </source>
</evidence>
<dbReference type="OrthoDB" id="9811969at2"/>
<dbReference type="KEGG" id="pseb:EOK75_03320"/>
<keyword evidence="7" id="KW-1185">Reference proteome</keyword>
<name>A0A4P8EDX4_9RHOB</name>
<evidence type="ECO:0000256" key="1">
    <source>
        <dbReference type="ARBA" id="ARBA00004127"/>
    </source>
</evidence>
<feature type="transmembrane region" description="Helical" evidence="5">
    <location>
        <begin position="119"/>
        <end position="145"/>
    </location>
</feature>
<dbReference type="EMBL" id="CP039964">
    <property type="protein sequence ID" value="QCO54899.1"/>
    <property type="molecule type" value="Genomic_DNA"/>
</dbReference>
<evidence type="ECO:0000313" key="6">
    <source>
        <dbReference type="EMBL" id="QCO54899.1"/>
    </source>
</evidence>
<feature type="transmembrane region" description="Helical" evidence="5">
    <location>
        <begin position="59"/>
        <end position="79"/>
    </location>
</feature>
<keyword evidence="6" id="KW-0489">Methyltransferase</keyword>
<keyword evidence="3 5" id="KW-1133">Transmembrane helix</keyword>
<dbReference type="InterPro" id="IPR007318">
    <property type="entry name" value="Phopholipid_MeTrfase"/>
</dbReference>
<dbReference type="PANTHER" id="PTHR12714">
    <property type="entry name" value="PROTEIN-S ISOPRENYLCYSTEINE O-METHYLTRANSFERASE"/>
    <property type="match status" value="1"/>
</dbReference>
<feature type="transmembrane region" description="Helical" evidence="5">
    <location>
        <begin position="35"/>
        <end position="53"/>
    </location>
</feature>
<evidence type="ECO:0000256" key="2">
    <source>
        <dbReference type="ARBA" id="ARBA00022692"/>
    </source>
</evidence>
<keyword evidence="4 5" id="KW-0472">Membrane</keyword>
<gene>
    <name evidence="6" type="ORF">EOK75_03320</name>
</gene>
<dbReference type="PANTHER" id="PTHR12714:SF9">
    <property type="entry name" value="PROTEIN-S-ISOPRENYLCYSTEINE O-METHYLTRANSFERASE"/>
    <property type="match status" value="1"/>
</dbReference>